<evidence type="ECO:0000313" key="3">
    <source>
        <dbReference type="Proteomes" id="UP001362999"/>
    </source>
</evidence>
<dbReference type="Proteomes" id="UP001362999">
    <property type="component" value="Unassembled WGS sequence"/>
</dbReference>
<reference evidence="2 3" key="1">
    <citation type="journal article" date="2024" name="J Genomics">
        <title>Draft genome sequencing and assembly of Favolaschia claudopus CIRM-BRFM 2984 isolated from oak limbs.</title>
        <authorList>
            <person name="Navarro D."/>
            <person name="Drula E."/>
            <person name="Chaduli D."/>
            <person name="Cazenave R."/>
            <person name="Ahrendt S."/>
            <person name="Wang J."/>
            <person name="Lipzen A."/>
            <person name="Daum C."/>
            <person name="Barry K."/>
            <person name="Grigoriev I.V."/>
            <person name="Favel A."/>
            <person name="Rosso M.N."/>
            <person name="Martin F."/>
        </authorList>
    </citation>
    <scope>NUCLEOTIDE SEQUENCE [LARGE SCALE GENOMIC DNA]</scope>
    <source>
        <strain evidence="2 3">CIRM-BRFM 2984</strain>
    </source>
</reference>
<evidence type="ECO:0008006" key="4">
    <source>
        <dbReference type="Google" id="ProtNLM"/>
    </source>
</evidence>
<evidence type="ECO:0000256" key="1">
    <source>
        <dbReference type="SAM" id="Phobius"/>
    </source>
</evidence>
<keyword evidence="1" id="KW-0472">Membrane</keyword>
<dbReference type="AlphaFoldDB" id="A0AAW0E8X3"/>
<name>A0AAW0E8X3_9AGAR</name>
<organism evidence="2 3">
    <name type="scientific">Favolaschia claudopus</name>
    <dbReference type="NCBI Taxonomy" id="2862362"/>
    <lineage>
        <taxon>Eukaryota</taxon>
        <taxon>Fungi</taxon>
        <taxon>Dikarya</taxon>
        <taxon>Basidiomycota</taxon>
        <taxon>Agaricomycotina</taxon>
        <taxon>Agaricomycetes</taxon>
        <taxon>Agaricomycetidae</taxon>
        <taxon>Agaricales</taxon>
        <taxon>Marasmiineae</taxon>
        <taxon>Mycenaceae</taxon>
        <taxon>Favolaschia</taxon>
    </lineage>
</organism>
<sequence>MYAHGYDSSTRDQGRRKGRKGAVNLYGVLIFLSALKHVMVFPHTDSSSISLRDVHNATLELQDGDSQNGPRLPWELQFLIVEAARYDNAALKNFSLVTKAWMRISRKMLFSTVSFCPSRRGWYSPEDLAKKVAAFAHHRCTVFPYIQTLYVVWDSPYHRSHADTKSAAWMKGFLSLMPKLQALTSIKIKNLAPQDLDALIRATPVRIRQAIRVLDMFPPQGTTLSAMAAFISNFSALTTLICRDRELRETWNEVAVPPPRSVDKLIIVKSSLLSSQILRWFTDLHPGDIESVSYHRDLWTGRAHGRESLTRFMDRFGPSLLHTQISVDGDDLPPYLAGLRRLKSMNLTVDFWHLTVETVAVAVAQLPSTFRLEQLTLDLHNVHALARESTMAHWGQLDRSLMTADSLLNLSRLTVVIHDYTADPTRQLISEFHQQFLPNCAKNRPLEVEYRDYTVSRM</sequence>
<proteinExistence type="predicted"/>
<evidence type="ECO:0000313" key="2">
    <source>
        <dbReference type="EMBL" id="KAK7059874.1"/>
    </source>
</evidence>
<accession>A0AAW0E8X3</accession>
<dbReference type="EMBL" id="JAWWNJ010000003">
    <property type="protein sequence ID" value="KAK7059874.1"/>
    <property type="molecule type" value="Genomic_DNA"/>
</dbReference>
<keyword evidence="1" id="KW-1133">Transmembrane helix</keyword>
<comment type="caution">
    <text evidence="2">The sequence shown here is derived from an EMBL/GenBank/DDBJ whole genome shotgun (WGS) entry which is preliminary data.</text>
</comment>
<feature type="transmembrane region" description="Helical" evidence="1">
    <location>
        <begin position="21"/>
        <end position="41"/>
    </location>
</feature>
<protein>
    <recommendedName>
        <fullName evidence="4">F-box domain-containing protein</fullName>
    </recommendedName>
</protein>
<keyword evidence="3" id="KW-1185">Reference proteome</keyword>
<gene>
    <name evidence="2" type="ORF">R3P38DRAFT_973299</name>
</gene>
<keyword evidence="1" id="KW-0812">Transmembrane</keyword>